<dbReference type="EMBL" id="CAKOFQ010007092">
    <property type="protein sequence ID" value="CAH1990571.1"/>
    <property type="molecule type" value="Genomic_DNA"/>
</dbReference>
<organism evidence="3 4">
    <name type="scientific">Acanthoscelides obtectus</name>
    <name type="common">Bean weevil</name>
    <name type="synonym">Bruchus obtectus</name>
    <dbReference type="NCBI Taxonomy" id="200917"/>
    <lineage>
        <taxon>Eukaryota</taxon>
        <taxon>Metazoa</taxon>
        <taxon>Ecdysozoa</taxon>
        <taxon>Arthropoda</taxon>
        <taxon>Hexapoda</taxon>
        <taxon>Insecta</taxon>
        <taxon>Pterygota</taxon>
        <taxon>Neoptera</taxon>
        <taxon>Endopterygota</taxon>
        <taxon>Coleoptera</taxon>
        <taxon>Polyphaga</taxon>
        <taxon>Cucujiformia</taxon>
        <taxon>Chrysomeloidea</taxon>
        <taxon>Chrysomelidae</taxon>
        <taxon>Bruchinae</taxon>
        <taxon>Bruchini</taxon>
        <taxon>Acanthoscelides</taxon>
    </lineage>
</organism>
<evidence type="ECO:0000256" key="1">
    <source>
        <dbReference type="SAM" id="MobiDB-lite"/>
    </source>
</evidence>
<dbReference type="OrthoDB" id="5831756at2759"/>
<evidence type="ECO:0000256" key="2">
    <source>
        <dbReference type="SAM" id="Phobius"/>
    </source>
</evidence>
<accession>A0A9P0LA56</accession>
<gene>
    <name evidence="3" type="ORF">ACAOBT_LOCUS19741</name>
</gene>
<proteinExistence type="predicted"/>
<keyword evidence="2" id="KW-0812">Transmembrane</keyword>
<name>A0A9P0LA56_ACAOB</name>
<dbReference type="Proteomes" id="UP001152888">
    <property type="component" value="Unassembled WGS sequence"/>
</dbReference>
<keyword evidence="2" id="KW-0472">Membrane</keyword>
<reference evidence="3" key="1">
    <citation type="submission" date="2022-03" db="EMBL/GenBank/DDBJ databases">
        <authorList>
            <person name="Sayadi A."/>
        </authorList>
    </citation>
    <scope>NUCLEOTIDE SEQUENCE</scope>
</reference>
<dbReference type="AlphaFoldDB" id="A0A9P0LA56"/>
<comment type="caution">
    <text evidence="3">The sequence shown here is derived from an EMBL/GenBank/DDBJ whole genome shotgun (WGS) entry which is preliminary data.</text>
</comment>
<keyword evidence="4" id="KW-1185">Reference proteome</keyword>
<sequence length="145" mass="16061">MYLYDLILPLLLYCSNMFYYFMFSYFSNSISPPSIPQQLRLRVLRHPSVPRRTLWPRRGGPSMGLGREAVPAAAARASLCRYSTPPPKAVARHSSFSDCPTQVGHGHAHGQAADAAGATRQGAAQQTRVHRGLGFNECIQYDPRA</sequence>
<keyword evidence="2" id="KW-1133">Transmembrane helix</keyword>
<evidence type="ECO:0000313" key="4">
    <source>
        <dbReference type="Proteomes" id="UP001152888"/>
    </source>
</evidence>
<protein>
    <submittedName>
        <fullName evidence="3">Uncharacterized protein</fullName>
    </submittedName>
</protein>
<feature type="transmembrane region" description="Helical" evidence="2">
    <location>
        <begin position="6"/>
        <end position="26"/>
    </location>
</feature>
<feature type="region of interest" description="Disordered" evidence="1">
    <location>
        <begin position="101"/>
        <end position="128"/>
    </location>
</feature>
<evidence type="ECO:0000313" key="3">
    <source>
        <dbReference type="EMBL" id="CAH1990571.1"/>
    </source>
</evidence>
<feature type="compositionally biased region" description="Low complexity" evidence="1">
    <location>
        <begin position="101"/>
        <end position="127"/>
    </location>
</feature>